<dbReference type="RefSeq" id="WP_180702991.1">
    <property type="nucleotide sequence ID" value="NZ_LN555523.1"/>
</dbReference>
<accession>A0A1V1HZ88</accession>
<gene>
    <name evidence="4" type="ORF">CRIB_500</name>
</gene>
<organism evidence="4 5">
    <name type="scientific">Romboutsia ilealis</name>
    <dbReference type="NCBI Taxonomy" id="1115758"/>
    <lineage>
        <taxon>Bacteria</taxon>
        <taxon>Bacillati</taxon>
        <taxon>Bacillota</taxon>
        <taxon>Clostridia</taxon>
        <taxon>Peptostreptococcales</taxon>
        <taxon>Peptostreptococcaceae</taxon>
        <taxon>Romboutsia</taxon>
    </lineage>
</organism>
<dbReference type="Pfam" id="PF05065">
    <property type="entry name" value="Phage_capsid"/>
    <property type="match status" value="1"/>
</dbReference>
<evidence type="ECO:0000256" key="2">
    <source>
        <dbReference type="SAM" id="Coils"/>
    </source>
</evidence>
<protein>
    <submittedName>
        <fullName evidence="4">Phage major capsid protein</fullName>
    </submittedName>
</protein>
<feature type="coiled-coil region" evidence="2">
    <location>
        <begin position="1"/>
        <end position="28"/>
    </location>
</feature>
<evidence type="ECO:0000259" key="3">
    <source>
        <dbReference type="Pfam" id="PF05065"/>
    </source>
</evidence>
<dbReference type="InterPro" id="IPR054612">
    <property type="entry name" value="Phage_capsid-like_C"/>
</dbReference>
<dbReference type="SUPFAM" id="SSF56563">
    <property type="entry name" value="Major capsid protein gp5"/>
    <property type="match status" value="1"/>
</dbReference>
<dbReference type="Proteomes" id="UP000245622">
    <property type="component" value="Chromosome 1"/>
</dbReference>
<dbReference type="EMBL" id="LN555523">
    <property type="protein sequence ID" value="CED93255.1"/>
    <property type="molecule type" value="Genomic_DNA"/>
</dbReference>
<reference evidence="4 5" key="1">
    <citation type="submission" date="2014-04" db="EMBL/GenBank/DDBJ databases">
        <authorList>
            <person name="Hornung B.V."/>
        </authorList>
    </citation>
    <scope>NUCLEOTIDE SEQUENCE [LARGE SCALE GENOMIC DNA]</scope>
    <source>
        <strain evidence="4 5">CRIB</strain>
    </source>
</reference>
<evidence type="ECO:0000256" key="1">
    <source>
        <dbReference type="ARBA" id="ARBA00004328"/>
    </source>
</evidence>
<comment type="subcellular location">
    <subcellularLocation>
        <location evidence="1">Virion</location>
    </subcellularLocation>
</comment>
<keyword evidence="2" id="KW-0175">Coiled coil</keyword>
<sequence length="350" mass="38765">MKALIEKRAKLMAELDAMEVELETRTAEQADVEKMQTKIAKVKEIDAQIELQKETRNLKNTKEMKVEETNMETRAMLLEGKEVELRDMTKSNVKGEQVQNGTLVTDRAKELGLKDFARIEKFNGNSIVPVQKSKMGKLVKASELTEISKKDVLVEQVDLRPEKYALLTVVSEELMNDASYDVEGLIREEGNQAIDETVESMIATTLNTAEGVVDVNQKASGVIALEDVTNLYFGLNAKYRKNAIFVVNDEHLKGLAGLVGTDGHPILVRDLVNGMQFKLMGRPVVVCEDITDMMFVDMEKAVVCGIGTNAQVKRSDDAFFTTGGVVFRTTVALDCKPAIVKAIAKLKFVG</sequence>
<dbReference type="AlphaFoldDB" id="A0A1V1HZ88"/>
<evidence type="ECO:0000313" key="5">
    <source>
        <dbReference type="Proteomes" id="UP000245622"/>
    </source>
</evidence>
<keyword evidence="5" id="KW-1185">Reference proteome</keyword>
<feature type="domain" description="Phage capsid-like C-terminal" evidence="3">
    <location>
        <begin position="109"/>
        <end position="348"/>
    </location>
</feature>
<dbReference type="KEGG" id="ril:CRIB_500"/>
<dbReference type="NCBIfam" id="TIGR01554">
    <property type="entry name" value="major_cap_HK97"/>
    <property type="match status" value="1"/>
</dbReference>
<name>A0A1V1HZ88_9FIRM</name>
<proteinExistence type="predicted"/>
<evidence type="ECO:0000313" key="4">
    <source>
        <dbReference type="EMBL" id="CED93255.1"/>
    </source>
</evidence>
<dbReference type="GeneID" id="82204687"/>
<dbReference type="InterPro" id="IPR024455">
    <property type="entry name" value="Phage_capsid"/>
</dbReference>